<keyword evidence="2" id="KW-0804">Transcription</keyword>
<keyword evidence="5" id="KW-1185">Reference proteome</keyword>
<dbReference type="SMART" id="SM01012">
    <property type="entry name" value="ANTAR"/>
    <property type="match status" value="1"/>
</dbReference>
<dbReference type="Gene3D" id="3.30.450.40">
    <property type="match status" value="1"/>
</dbReference>
<dbReference type="InterPro" id="IPR036388">
    <property type="entry name" value="WH-like_DNA-bd_sf"/>
</dbReference>
<accession>A0ABS2L0V5</accession>
<dbReference type="InterPro" id="IPR005561">
    <property type="entry name" value="ANTAR"/>
</dbReference>
<comment type="caution">
    <text evidence="4">The sequence shown here is derived from an EMBL/GenBank/DDBJ whole genome shotgun (WGS) entry which is preliminary data.</text>
</comment>
<name>A0ABS2L0V5_9NOCA</name>
<evidence type="ECO:0000313" key="4">
    <source>
        <dbReference type="EMBL" id="MBM7417196.1"/>
    </source>
</evidence>
<dbReference type="EMBL" id="JAFBBK010000001">
    <property type="protein sequence ID" value="MBM7417196.1"/>
    <property type="molecule type" value="Genomic_DNA"/>
</dbReference>
<dbReference type="Gene3D" id="1.10.10.10">
    <property type="entry name" value="Winged helix-like DNA-binding domain superfamily/Winged helix DNA-binding domain"/>
    <property type="match status" value="1"/>
</dbReference>
<sequence length="274" mass="29049">MTDSVSSPDERRALALLADALADLDSALAVSHTSDGALDTICARVVTAIPDADAAGVTVFRRGKPQTAASTETFVLEIDQAQYRSEQGPCIESALTHEVVRADLDDVSRRWPVFATAIEHLDVASFLSAPVTAGGAHIGALNLYSHTGHRFDSVDESAMRVFVQAAQSALTGAENSEHAARQVETYAAAMESRAAIEQAKGALMLGLNVTPEKAFDLLLWRSQTTNIKVRTLAEQLVRDIGSLGDAPDSLSTELGTLLMTAHTRVPAGQITPAE</sequence>
<dbReference type="PIRSF" id="PIRSF036625">
    <property type="entry name" value="GAF_ANTAR"/>
    <property type="match status" value="1"/>
</dbReference>
<evidence type="ECO:0000256" key="1">
    <source>
        <dbReference type="ARBA" id="ARBA00023015"/>
    </source>
</evidence>
<dbReference type="RefSeq" id="WP_204869834.1">
    <property type="nucleotide sequence ID" value="NZ_JAFBBK010000001.1"/>
</dbReference>
<dbReference type="InterPro" id="IPR012074">
    <property type="entry name" value="GAF_ANTAR"/>
</dbReference>
<dbReference type="InterPro" id="IPR003018">
    <property type="entry name" value="GAF"/>
</dbReference>
<dbReference type="Pfam" id="PF13185">
    <property type="entry name" value="GAF_2"/>
    <property type="match status" value="1"/>
</dbReference>
<organism evidence="4 5">
    <name type="scientific">Rhodococcoides corynebacterioides</name>
    <dbReference type="NCBI Taxonomy" id="53972"/>
    <lineage>
        <taxon>Bacteria</taxon>
        <taxon>Bacillati</taxon>
        <taxon>Actinomycetota</taxon>
        <taxon>Actinomycetes</taxon>
        <taxon>Mycobacteriales</taxon>
        <taxon>Nocardiaceae</taxon>
        <taxon>Rhodococcoides</taxon>
    </lineage>
</organism>
<dbReference type="PROSITE" id="PS50921">
    <property type="entry name" value="ANTAR"/>
    <property type="match status" value="1"/>
</dbReference>
<evidence type="ECO:0000313" key="5">
    <source>
        <dbReference type="Proteomes" id="UP000703038"/>
    </source>
</evidence>
<dbReference type="Proteomes" id="UP000703038">
    <property type="component" value="Unassembled WGS sequence"/>
</dbReference>
<gene>
    <name evidence="4" type="ORF">JOE42_003929</name>
</gene>
<keyword evidence="1" id="KW-0805">Transcription regulation</keyword>
<reference evidence="4 5" key="1">
    <citation type="submission" date="2021-01" db="EMBL/GenBank/DDBJ databases">
        <title>Genomics of switchgrass bacterial isolates.</title>
        <authorList>
            <person name="Shade A."/>
        </authorList>
    </citation>
    <scope>NUCLEOTIDE SEQUENCE [LARGE SCALE GENOMIC DNA]</scope>
    <source>
        <strain evidence="4 5">PvP111</strain>
    </source>
</reference>
<proteinExistence type="predicted"/>
<dbReference type="InterPro" id="IPR029016">
    <property type="entry name" value="GAF-like_dom_sf"/>
</dbReference>
<protein>
    <submittedName>
        <fullName evidence="4">Transcriptional regulator with GAF, ATPase, and Fis domain</fullName>
    </submittedName>
</protein>
<evidence type="ECO:0000256" key="2">
    <source>
        <dbReference type="ARBA" id="ARBA00023163"/>
    </source>
</evidence>
<dbReference type="SUPFAM" id="SSF55781">
    <property type="entry name" value="GAF domain-like"/>
    <property type="match status" value="1"/>
</dbReference>
<evidence type="ECO:0000259" key="3">
    <source>
        <dbReference type="PROSITE" id="PS50921"/>
    </source>
</evidence>
<feature type="domain" description="ANTAR" evidence="3">
    <location>
        <begin position="176"/>
        <end position="237"/>
    </location>
</feature>
<dbReference type="Pfam" id="PF03861">
    <property type="entry name" value="ANTAR"/>
    <property type="match status" value="1"/>
</dbReference>